<feature type="region of interest" description="Disordered" evidence="1">
    <location>
        <begin position="25"/>
        <end position="94"/>
    </location>
</feature>
<reference evidence="2 3" key="1">
    <citation type="journal article" date="2024" name="J. Plant Pathol.">
        <title>Sequence and assembly of the genome of Seiridium unicorne, isolate CBS 538.82, causal agent of cypress canker disease.</title>
        <authorList>
            <person name="Scali E."/>
            <person name="Rocca G.D."/>
            <person name="Danti R."/>
            <person name="Garbelotto M."/>
            <person name="Barberini S."/>
            <person name="Baroncelli R."/>
            <person name="Emiliani G."/>
        </authorList>
    </citation>
    <scope>NUCLEOTIDE SEQUENCE [LARGE SCALE GENOMIC DNA]</scope>
    <source>
        <strain evidence="2 3">BM-138-508</strain>
    </source>
</reference>
<sequence length="117" mass="12545">MAFSQDVMTFGKTLGLREFTNHRPHLTSHNVDMSDSKDNQVSTGGKAGPVQGGKNTTGSSFSGPSFDNLYLQKRSTDPESVARRESLAEQRPLQGVIGKAFQNFVSGPGGPNTSDNQ</sequence>
<dbReference type="EMBL" id="JARVKF010000079">
    <property type="protein sequence ID" value="KAK9423359.1"/>
    <property type="molecule type" value="Genomic_DNA"/>
</dbReference>
<comment type="caution">
    <text evidence="2">The sequence shown here is derived from an EMBL/GenBank/DDBJ whole genome shotgun (WGS) entry which is preliminary data.</text>
</comment>
<accession>A0ABR2V9Y4</accession>
<evidence type="ECO:0000313" key="2">
    <source>
        <dbReference type="EMBL" id="KAK9423359.1"/>
    </source>
</evidence>
<dbReference type="Proteomes" id="UP001408356">
    <property type="component" value="Unassembled WGS sequence"/>
</dbReference>
<feature type="compositionally biased region" description="Polar residues" evidence="1">
    <location>
        <begin position="53"/>
        <end position="65"/>
    </location>
</feature>
<keyword evidence="3" id="KW-1185">Reference proteome</keyword>
<evidence type="ECO:0000313" key="3">
    <source>
        <dbReference type="Proteomes" id="UP001408356"/>
    </source>
</evidence>
<evidence type="ECO:0000256" key="1">
    <source>
        <dbReference type="SAM" id="MobiDB-lite"/>
    </source>
</evidence>
<proteinExistence type="predicted"/>
<organism evidence="2 3">
    <name type="scientific">Seiridium unicorne</name>
    <dbReference type="NCBI Taxonomy" id="138068"/>
    <lineage>
        <taxon>Eukaryota</taxon>
        <taxon>Fungi</taxon>
        <taxon>Dikarya</taxon>
        <taxon>Ascomycota</taxon>
        <taxon>Pezizomycotina</taxon>
        <taxon>Sordariomycetes</taxon>
        <taxon>Xylariomycetidae</taxon>
        <taxon>Amphisphaeriales</taxon>
        <taxon>Sporocadaceae</taxon>
        <taxon>Seiridium</taxon>
    </lineage>
</organism>
<feature type="compositionally biased region" description="Basic and acidic residues" evidence="1">
    <location>
        <begin position="74"/>
        <end position="88"/>
    </location>
</feature>
<protein>
    <submittedName>
        <fullName evidence="2">Uncharacterized protein</fullName>
    </submittedName>
</protein>
<name>A0ABR2V9Y4_9PEZI</name>
<gene>
    <name evidence="2" type="ORF">SUNI508_04253</name>
</gene>